<evidence type="ECO:0000256" key="1">
    <source>
        <dbReference type="SAM" id="SignalP"/>
    </source>
</evidence>
<dbReference type="Pfam" id="PF09362">
    <property type="entry name" value="DUF1996"/>
    <property type="match status" value="1"/>
</dbReference>
<dbReference type="Proteomes" id="UP000469558">
    <property type="component" value="Unassembled WGS sequence"/>
</dbReference>
<keyword evidence="4" id="KW-1185">Reference proteome</keyword>
<evidence type="ECO:0000313" key="3">
    <source>
        <dbReference type="EMBL" id="TVY69019.1"/>
    </source>
</evidence>
<feature type="signal peptide" evidence="1">
    <location>
        <begin position="1"/>
        <end position="17"/>
    </location>
</feature>
<protein>
    <recommendedName>
        <fullName evidence="2">DUF1996 domain-containing protein</fullName>
    </recommendedName>
</protein>
<dbReference type="PANTHER" id="PTHR43662">
    <property type="match status" value="1"/>
</dbReference>
<gene>
    <name evidence="3" type="ORF">LSUE1_G004800</name>
</gene>
<reference evidence="3 4" key="1">
    <citation type="submission" date="2018-05" db="EMBL/GenBank/DDBJ databases">
        <title>Genome sequencing and assembly of the regulated plant pathogen Lachnellula willkommii and related sister species for the development of diagnostic species identification markers.</title>
        <authorList>
            <person name="Giroux E."/>
            <person name="Bilodeau G."/>
        </authorList>
    </citation>
    <scope>NUCLEOTIDE SEQUENCE [LARGE SCALE GENOMIC DNA]</scope>
    <source>
        <strain evidence="3 4">CBS 268.59</strain>
    </source>
</reference>
<feature type="domain" description="DUF1996" evidence="2">
    <location>
        <begin position="123"/>
        <end position="231"/>
    </location>
</feature>
<dbReference type="InterPro" id="IPR018535">
    <property type="entry name" value="DUF1996"/>
</dbReference>
<proteinExistence type="predicted"/>
<accession>A0A8T9BXT7</accession>
<sequence>MLLITLFLGAVARGARAYTIVEADLLSMYIPPVHHLMSVTSALKTPRYAGSIQELFTFILRYRRSNGEYKHFGGAAVGLHNSIKSQRSLILLGPHTLLRRRHNIHPRPLQPIQRLLRTDRRRRIVIGNSDTTSQADIAAGSGVTWFCEGEAAEDKDDAAFPSSTCSTHLQTLLYFHDCVTEDTLESTYSSASNTASNRCPSDMKRMPRLRFSIRYDLRKILPDGWSGTAPLEWLAKAATNMLNATAKRDFQEVTGTLGGDSESAVCQDPADAEPVKETNDYKTSLTMMAKQALGRFDRR</sequence>
<evidence type="ECO:0000313" key="4">
    <source>
        <dbReference type="Proteomes" id="UP000469558"/>
    </source>
</evidence>
<name>A0A8T9BXT7_9HELO</name>
<feature type="chain" id="PRO_5035776055" description="DUF1996 domain-containing protein" evidence="1">
    <location>
        <begin position="18"/>
        <end position="299"/>
    </location>
</feature>
<dbReference type="OrthoDB" id="74764at2759"/>
<keyword evidence="1" id="KW-0732">Signal</keyword>
<dbReference type="EMBL" id="QGMK01001335">
    <property type="protein sequence ID" value="TVY69019.1"/>
    <property type="molecule type" value="Genomic_DNA"/>
</dbReference>
<evidence type="ECO:0000259" key="2">
    <source>
        <dbReference type="Pfam" id="PF09362"/>
    </source>
</evidence>
<dbReference type="AlphaFoldDB" id="A0A8T9BXT7"/>
<comment type="caution">
    <text evidence="3">The sequence shown here is derived from an EMBL/GenBank/DDBJ whole genome shotgun (WGS) entry which is preliminary data.</text>
</comment>
<dbReference type="PANTHER" id="PTHR43662:SF12">
    <property type="entry name" value="DUF1996 DOMAIN-CONTAINING PROTEIN-RELATED"/>
    <property type="match status" value="1"/>
</dbReference>
<organism evidence="3 4">
    <name type="scientific">Lachnellula suecica</name>
    <dbReference type="NCBI Taxonomy" id="602035"/>
    <lineage>
        <taxon>Eukaryota</taxon>
        <taxon>Fungi</taxon>
        <taxon>Dikarya</taxon>
        <taxon>Ascomycota</taxon>
        <taxon>Pezizomycotina</taxon>
        <taxon>Leotiomycetes</taxon>
        <taxon>Helotiales</taxon>
        <taxon>Lachnaceae</taxon>
        <taxon>Lachnellula</taxon>
    </lineage>
</organism>